<organism evidence="2 3">
    <name type="scientific">Auxenochlorella protothecoides</name>
    <name type="common">Green microalga</name>
    <name type="synonym">Chlorella protothecoides</name>
    <dbReference type="NCBI Taxonomy" id="3075"/>
    <lineage>
        <taxon>Eukaryota</taxon>
        <taxon>Viridiplantae</taxon>
        <taxon>Chlorophyta</taxon>
        <taxon>core chlorophytes</taxon>
        <taxon>Trebouxiophyceae</taxon>
        <taxon>Chlorellales</taxon>
        <taxon>Chlorellaceae</taxon>
        <taxon>Auxenochlorella</taxon>
    </lineage>
</organism>
<name>A0A087SSI5_AUXPR</name>
<evidence type="ECO:0000256" key="1">
    <source>
        <dbReference type="SAM" id="MobiDB-lite"/>
    </source>
</evidence>
<keyword evidence="3" id="KW-1185">Reference proteome</keyword>
<feature type="region of interest" description="Disordered" evidence="1">
    <location>
        <begin position="27"/>
        <end position="50"/>
    </location>
</feature>
<proteinExistence type="predicted"/>
<dbReference type="GeneID" id="23614910"/>
<dbReference type="RefSeq" id="XP_011401734.1">
    <property type="nucleotide sequence ID" value="XM_011403432.1"/>
</dbReference>
<reference evidence="2 3" key="1">
    <citation type="journal article" date="2014" name="BMC Genomics">
        <title>Oil accumulation mechanisms of the oleaginous microalga Chlorella protothecoides revealed through its genome, transcriptomes, and proteomes.</title>
        <authorList>
            <person name="Gao C."/>
            <person name="Wang Y."/>
            <person name="Shen Y."/>
            <person name="Yan D."/>
            <person name="He X."/>
            <person name="Dai J."/>
            <person name="Wu Q."/>
        </authorList>
    </citation>
    <scope>NUCLEOTIDE SEQUENCE [LARGE SCALE GENOMIC DNA]</scope>
    <source>
        <strain evidence="2 3">0710</strain>
    </source>
</reference>
<dbReference type="EMBL" id="KL662180">
    <property type="protein sequence ID" value="KFM28689.1"/>
    <property type="molecule type" value="Genomic_DNA"/>
</dbReference>
<evidence type="ECO:0000313" key="2">
    <source>
        <dbReference type="EMBL" id="KFM28689.1"/>
    </source>
</evidence>
<evidence type="ECO:0000313" key="3">
    <source>
        <dbReference type="Proteomes" id="UP000028924"/>
    </source>
</evidence>
<sequence>MAAHLFRPRDILLDVDEMDLPMTDTSFSRQASLGIPPTPSLDDDRSRDAKQLQNSIAGNAGMLPVSNVEEAVCNNFTTAEALRSFCDMTGTDSEGQRALDPDEVVLDRQYLFSVYVHAPPNIAGRQGWILSGGRVG</sequence>
<accession>A0A087SSI5</accession>
<gene>
    <name evidence="2" type="ORF">F751_3519</name>
</gene>
<dbReference type="AlphaFoldDB" id="A0A087SSI5"/>
<protein>
    <submittedName>
        <fullName evidence="2">Uncharacterized protein</fullName>
    </submittedName>
</protein>
<dbReference type="KEGG" id="apro:F751_3519"/>
<dbReference type="Proteomes" id="UP000028924">
    <property type="component" value="Unassembled WGS sequence"/>
</dbReference>